<dbReference type="InterPro" id="IPR036565">
    <property type="entry name" value="Mur-like_cat_sf"/>
</dbReference>
<dbReference type="HOGENOM" id="CLU_015869_1_2_0"/>
<dbReference type="Gene3D" id="3.90.190.20">
    <property type="entry name" value="Mur ligase, C-terminal domain"/>
    <property type="match status" value="1"/>
</dbReference>
<dbReference type="STRING" id="526218.Sterm_1883"/>
<evidence type="ECO:0000256" key="11">
    <source>
        <dbReference type="PIRNR" id="PIRNR001563"/>
    </source>
</evidence>
<dbReference type="SUPFAM" id="SSF53623">
    <property type="entry name" value="MurD-like peptide ligases, catalytic domain"/>
    <property type="match status" value="1"/>
</dbReference>
<evidence type="ECO:0000259" key="12">
    <source>
        <dbReference type="Pfam" id="PF02875"/>
    </source>
</evidence>
<dbReference type="eggNOG" id="COG0285">
    <property type="taxonomic scope" value="Bacteria"/>
</dbReference>
<keyword evidence="5" id="KW-0479">Metal-binding</keyword>
<evidence type="ECO:0000256" key="4">
    <source>
        <dbReference type="ARBA" id="ARBA00022598"/>
    </source>
</evidence>
<keyword evidence="6 11" id="KW-0547">Nucleotide-binding</keyword>
<dbReference type="GO" id="GO:0004326">
    <property type="term" value="F:tetrahydrofolylpolyglutamate synthase activity"/>
    <property type="evidence" value="ECO:0007669"/>
    <property type="project" value="UniProtKB-EC"/>
</dbReference>
<dbReference type="AlphaFoldDB" id="D1AJ52"/>
<evidence type="ECO:0000259" key="13">
    <source>
        <dbReference type="Pfam" id="PF08245"/>
    </source>
</evidence>
<evidence type="ECO:0000256" key="7">
    <source>
        <dbReference type="ARBA" id="ARBA00022840"/>
    </source>
</evidence>
<dbReference type="GO" id="GO:0005737">
    <property type="term" value="C:cytoplasm"/>
    <property type="evidence" value="ECO:0007669"/>
    <property type="project" value="TreeGrafter"/>
</dbReference>
<dbReference type="SUPFAM" id="SSF53244">
    <property type="entry name" value="MurD-like peptide ligases, peptide-binding domain"/>
    <property type="match status" value="1"/>
</dbReference>
<dbReference type="EMBL" id="CP001739">
    <property type="protein sequence ID" value="ACZ08740.1"/>
    <property type="molecule type" value="Genomic_DNA"/>
</dbReference>
<keyword evidence="7 11" id="KW-0067">ATP-binding</keyword>
<name>D1AJ52_SEBTE</name>
<gene>
    <name evidence="14" type="ordered locus">Sterm_1883</name>
</gene>
<dbReference type="Pfam" id="PF08245">
    <property type="entry name" value="Mur_ligase_M"/>
    <property type="match status" value="1"/>
</dbReference>
<evidence type="ECO:0000256" key="8">
    <source>
        <dbReference type="ARBA" id="ARBA00022842"/>
    </source>
</evidence>
<dbReference type="FunFam" id="3.40.1190.10:FF:000011">
    <property type="entry name" value="Folylpolyglutamate synthase/dihydrofolate synthase"/>
    <property type="match status" value="1"/>
</dbReference>
<dbReference type="GO" id="GO:0005524">
    <property type="term" value="F:ATP binding"/>
    <property type="evidence" value="ECO:0007669"/>
    <property type="project" value="UniProtKB-KW"/>
</dbReference>
<evidence type="ECO:0000256" key="1">
    <source>
        <dbReference type="ARBA" id="ARBA00001946"/>
    </source>
</evidence>
<dbReference type="Gene3D" id="3.40.1190.10">
    <property type="entry name" value="Mur-like, catalytic domain"/>
    <property type="match status" value="1"/>
</dbReference>
<dbReference type="PANTHER" id="PTHR11136:SF0">
    <property type="entry name" value="DIHYDROFOLATE SYNTHETASE-RELATED"/>
    <property type="match status" value="1"/>
</dbReference>
<keyword evidence="4 11" id="KW-0436">Ligase</keyword>
<organism evidence="14 15">
    <name type="scientific">Sebaldella termitidis (strain ATCC 33386 / NCTC 11300)</name>
    <dbReference type="NCBI Taxonomy" id="526218"/>
    <lineage>
        <taxon>Bacteria</taxon>
        <taxon>Fusobacteriati</taxon>
        <taxon>Fusobacteriota</taxon>
        <taxon>Fusobacteriia</taxon>
        <taxon>Fusobacteriales</taxon>
        <taxon>Leptotrichiaceae</taxon>
        <taxon>Sebaldella</taxon>
    </lineage>
</organism>
<evidence type="ECO:0000256" key="6">
    <source>
        <dbReference type="ARBA" id="ARBA00022741"/>
    </source>
</evidence>
<dbReference type="KEGG" id="str:Sterm_1883"/>
<evidence type="ECO:0000313" key="14">
    <source>
        <dbReference type="EMBL" id="ACZ08740.1"/>
    </source>
</evidence>
<reference evidence="14 15" key="2">
    <citation type="journal article" date="2010" name="Stand. Genomic Sci.">
        <title>Complete genome sequence of Sebaldella termitidis type strain (NCTC 11300).</title>
        <authorList>
            <person name="Harmon-Smith M."/>
            <person name="Celia L."/>
            <person name="Chertkov O."/>
            <person name="Lapidus A."/>
            <person name="Copeland A."/>
            <person name="Glavina Del Rio T."/>
            <person name="Nolan M."/>
            <person name="Lucas S."/>
            <person name="Tice H."/>
            <person name="Cheng J.F."/>
            <person name="Han C."/>
            <person name="Detter J.C."/>
            <person name="Bruce D."/>
            <person name="Goodwin L."/>
            <person name="Pitluck S."/>
            <person name="Pati A."/>
            <person name="Liolios K."/>
            <person name="Ivanova N."/>
            <person name="Mavromatis K."/>
            <person name="Mikhailova N."/>
            <person name="Chen A."/>
            <person name="Palaniappan K."/>
            <person name="Land M."/>
            <person name="Hauser L."/>
            <person name="Chang Y.J."/>
            <person name="Jeffries C.D."/>
            <person name="Brettin T."/>
            <person name="Goker M."/>
            <person name="Beck B."/>
            <person name="Bristow J."/>
            <person name="Eisen J.A."/>
            <person name="Markowitz V."/>
            <person name="Hugenholtz P."/>
            <person name="Kyrpides N.C."/>
            <person name="Klenk H.P."/>
            <person name="Chen F."/>
        </authorList>
    </citation>
    <scope>NUCLEOTIDE SEQUENCE [LARGE SCALE GENOMIC DNA]</scope>
    <source>
        <strain evidence="15">ATCC 33386 / NCTC 11300</strain>
    </source>
</reference>
<comment type="similarity">
    <text evidence="2 11">Belongs to the folylpolyglutamate synthase family.</text>
</comment>
<evidence type="ECO:0000256" key="9">
    <source>
        <dbReference type="ARBA" id="ARBA00030592"/>
    </source>
</evidence>
<dbReference type="InterPro" id="IPR013221">
    <property type="entry name" value="Mur_ligase_cen"/>
</dbReference>
<evidence type="ECO:0000313" key="15">
    <source>
        <dbReference type="Proteomes" id="UP000000845"/>
    </source>
</evidence>
<sequence>MDKNKKLDSIDKNKIKLGLETMEKSLKILGNPERNYKIIHIAGTNGKGSAAAFLEAGLIEAGYKTGKYTSPEIYRFNERITINREEISDGDVELYYEKVNKALELSDIKLTYFEITTAMMFLYMKDKNIDYLVLETGLGGRTDATNTVTPVISLITNVSFDHMEFLGNTLREIAHEKAGIIKKDIPVFFADDNPELLEEIKAKTENYINVLKKYEFNENSTKLDKEKLNTLVKINNKEFRLSLFGKFQGKNFLLAYEALKYLGIDDEVIKRACSETVWNGRFQIAAENPFIILDGAHNKDSAAVLSESLREVFPNKELVYIISILRDKDNESILEELAKASDYAVFTGINNNRGQSCDEMYNKGKKYFKHSYAENTPESALKKAVSLNKKATVICGSFLLLKEYKKP</sequence>
<comment type="cofactor">
    <cofactor evidence="1">
        <name>Mg(2+)</name>
        <dbReference type="ChEBI" id="CHEBI:18420"/>
    </cofactor>
</comment>
<protein>
    <recommendedName>
        <fullName evidence="3">tetrahydrofolate synthase</fullName>
        <ecNumber evidence="3">6.3.2.17</ecNumber>
    </recommendedName>
    <alternativeName>
        <fullName evidence="9">Tetrahydrofolylpolyglutamate synthase</fullName>
    </alternativeName>
</protein>
<reference evidence="15" key="1">
    <citation type="submission" date="2009-09" db="EMBL/GenBank/DDBJ databases">
        <title>The complete chromosome of Sebaldella termitidis ATCC 33386.</title>
        <authorList>
            <consortium name="US DOE Joint Genome Institute (JGI-PGF)"/>
            <person name="Lucas S."/>
            <person name="Copeland A."/>
            <person name="Lapidus A."/>
            <person name="Glavina del Rio T."/>
            <person name="Dalin E."/>
            <person name="Tice H."/>
            <person name="Bruce D."/>
            <person name="Goodwin L."/>
            <person name="Pitluck S."/>
            <person name="Kyrpides N."/>
            <person name="Mavromatis K."/>
            <person name="Ivanova N."/>
            <person name="Mikhailova N."/>
            <person name="Sims D."/>
            <person name="Meincke L."/>
            <person name="Brettin T."/>
            <person name="Detter J.C."/>
            <person name="Han C."/>
            <person name="Larimer F."/>
            <person name="Land M."/>
            <person name="Hauser L."/>
            <person name="Markowitz V."/>
            <person name="Cheng J.F."/>
            <person name="Hugenholtz P."/>
            <person name="Woyke T."/>
            <person name="Wu D."/>
            <person name="Eisen J.A."/>
        </authorList>
    </citation>
    <scope>NUCLEOTIDE SEQUENCE [LARGE SCALE GENOMIC DNA]</scope>
    <source>
        <strain evidence="15">ATCC 33386 / NCTC 11300</strain>
    </source>
</reference>
<dbReference type="InterPro" id="IPR004101">
    <property type="entry name" value="Mur_ligase_C"/>
</dbReference>
<dbReference type="InterPro" id="IPR036615">
    <property type="entry name" value="Mur_ligase_C_dom_sf"/>
</dbReference>
<proteinExistence type="inferred from homology"/>
<evidence type="ECO:0000256" key="10">
    <source>
        <dbReference type="ARBA" id="ARBA00047493"/>
    </source>
</evidence>
<dbReference type="PIRSF" id="PIRSF001563">
    <property type="entry name" value="Folylpolyglu_synth"/>
    <property type="match status" value="1"/>
</dbReference>
<dbReference type="GO" id="GO:0008841">
    <property type="term" value="F:dihydrofolate synthase activity"/>
    <property type="evidence" value="ECO:0007669"/>
    <property type="project" value="TreeGrafter"/>
</dbReference>
<keyword evidence="15" id="KW-1185">Reference proteome</keyword>
<dbReference type="NCBIfam" id="TIGR01499">
    <property type="entry name" value="folC"/>
    <property type="match status" value="1"/>
</dbReference>
<dbReference type="EC" id="6.3.2.17" evidence="3"/>
<evidence type="ECO:0000256" key="5">
    <source>
        <dbReference type="ARBA" id="ARBA00022723"/>
    </source>
</evidence>
<feature type="domain" description="Mur ligase central" evidence="13">
    <location>
        <begin position="41"/>
        <end position="257"/>
    </location>
</feature>
<accession>D1AJ52</accession>
<evidence type="ECO:0000256" key="3">
    <source>
        <dbReference type="ARBA" id="ARBA00013025"/>
    </source>
</evidence>
<evidence type="ECO:0000256" key="2">
    <source>
        <dbReference type="ARBA" id="ARBA00008276"/>
    </source>
</evidence>
<dbReference type="Pfam" id="PF02875">
    <property type="entry name" value="Mur_ligase_C"/>
    <property type="match status" value="1"/>
</dbReference>
<keyword evidence="8" id="KW-0460">Magnesium</keyword>
<dbReference type="InterPro" id="IPR001645">
    <property type="entry name" value="Folylpolyglutamate_synth"/>
</dbReference>
<feature type="domain" description="Mur ligase C-terminal" evidence="12">
    <location>
        <begin position="280"/>
        <end position="394"/>
    </location>
</feature>
<comment type="catalytic activity">
    <reaction evidence="10">
        <text>(6S)-5,6,7,8-tetrahydrofolyl-(gamma-L-Glu)(n) + L-glutamate + ATP = (6S)-5,6,7,8-tetrahydrofolyl-(gamma-L-Glu)(n+1) + ADP + phosphate + H(+)</text>
        <dbReference type="Rhea" id="RHEA:10580"/>
        <dbReference type="Rhea" id="RHEA-COMP:14738"/>
        <dbReference type="Rhea" id="RHEA-COMP:14740"/>
        <dbReference type="ChEBI" id="CHEBI:15378"/>
        <dbReference type="ChEBI" id="CHEBI:29985"/>
        <dbReference type="ChEBI" id="CHEBI:30616"/>
        <dbReference type="ChEBI" id="CHEBI:43474"/>
        <dbReference type="ChEBI" id="CHEBI:141005"/>
        <dbReference type="ChEBI" id="CHEBI:456216"/>
        <dbReference type="EC" id="6.3.2.17"/>
    </reaction>
</comment>
<dbReference type="Proteomes" id="UP000000845">
    <property type="component" value="Chromosome"/>
</dbReference>
<dbReference type="PANTHER" id="PTHR11136">
    <property type="entry name" value="FOLYLPOLYGLUTAMATE SYNTHASE-RELATED"/>
    <property type="match status" value="1"/>
</dbReference>
<dbReference type="GO" id="GO:0046872">
    <property type="term" value="F:metal ion binding"/>
    <property type="evidence" value="ECO:0007669"/>
    <property type="project" value="UniProtKB-KW"/>
</dbReference>
<dbReference type="RefSeq" id="WP_012861334.1">
    <property type="nucleotide sequence ID" value="NC_013517.1"/>
</dbReference>